<sequence>MKRWIPFLKSEPVVAVVRLQGVIAASPRSGVLNDAALAPVLERAFRKRKPAAVALVINSPGGSPSQSSLIASRIKRLSTELDVPVHAFVEDVAASGGYYLATAADEIWLDKHSIVGSIGVISAGFGFSKFITRHGIDRRVYTAGKSKSMLDPFSPENPEDITRLKGLQEQIHETFIAHVKDGRGDRLTTEADLFTGEVWVGEKAVNLGLADGTAHLVPKMKELFGDKVRFLPYGLRRPLFQRFGTQLVSSVSHGLEEQALWARYGL</sequence>
<evidence type="ECO:0000256" key="3">
    <source>
        <dbReference type="ARBA" id="ARBA00022801"/>
    </source>
</evidence>
<evidence type="ECO:0000256" key="1">
    <source>
        <dbReference type="ARBA" id="ARBA00008683"/>
    </source>
</evidence>
<dbReference type="Pfam" id="PF01343">
    <property type="entry name" value="Peptidase_S49"/>
    <property type="match status" value="1"/>
</dbReference>
<dbReference type="SUPFAM" id="SSF52096">
    <property type="entry name" value="ClpP/crotonase"/>
    <property type="match status" value="1"/>
</dbReference>
<dbReference type="PANTHER" id="PTHR42987:SF8">
    <property type="entry name" value="PROTEINASE"/>
    <property type="match status" value="1"/>
</dbReference>
<protein>
    <submittedName>
        <fullName evidence="6">Multidrug transporter</fullName>
    </submittedName>
</protein>
<dbReference type="InterPro" id="IPR002142">
    <property type="entry name" value="Peptidase_S49"/>
</dbReference>
<dbReference type="AlphaFoldDB" id="A0A917AL33"/>
<keyword evidence="3" id="KW-0378">Hydrolase</keyword>
<comment type="similarity">
    <text evidence="1">Belongs to the peptidase S49 family.</text>
</comment>
<gene>
    <name evidence="6" type="primary">sohB</name>
    <name evidence="6" type="ORF">GCM10011517_28010</name>
</gene>
<dbReference type="Proteomes" id="UP000606730">
    <property type="component" value="Unassembled WGS sequence"/>
</dbReference>
<evidence type="ECO:0000313" key="6">
    <source>
        <dbReference type="EMBL" id="GGE58758.1"/>
    </source>
</evidence>
<keyword evidence="7" id="KW-1185">Reference proteome</keyword>
<dbReference type="InterPro" id="IPR047272">
    <property type="entry name" value="S49_SppA_C"/>
</dbReference>
<evidence type="ECO:0000313" key="7">
    <source>
        <dbReference type="Proteomes" id="UP000606730"/>
    </source>
</evidence>
<proteinExistence type="inferred from homology"/>
<dbReference type="GO" id="GO:0006508">
    <property type="term" value="P:proteolysis"/>
    <property type="evidence" value="ECO:0007669"/>
    <property type="project" value="UniProtKB-KW"/>
</dbReference>
<keyword evidence="4" id="KW-0720">Serine protease</keyword>
<dbReference type="PANTHER" id="PTHR42987">
    <property type="entry name" value="PEPTIDASE S49"/>
    <property type="match status" value="1"/>
</dbReference>
<dbReference type="Gene3D" id="3.90.226.10">
    <property type="entry name" value="2-enoyl-CoA Hydratase, Chain A, domain 1"/>
    <property type="match status" value="1"/>
</dbReference>
<evidence type="ECO:0000259" key="5">
    <source>
        <dbReference type="Pfam" id="PF01343"/>
    </source>
</evidence>
<dbReference type="OrthoDB" id="9764363at2"/>
<organism evidence="6 7">
    <name type="scientific">Actibacterium pelagium</name>
    <dbReference type="NCBI Taxonomy" id="2029103"/>
    <lineage>
        <taxon>Bacteria</taxon>
        <taxon>Pseudomonadati</taxon>
        <taxon>Pseudomonadota</taxon>
        <taxon>Alphaproteobacteria</taxon>
        <taxon>Rhodobacterales</taxon>
        <taxon>Roseobacteraceae</taxon>
        <taxon>Actibacterium</taxon>
    </lineage>
</organism>
<name>A0A917AL33_9RHOB</name>
<dbReference type="CDD" id="cd07023">
    <property type="entry name" value="S49_Sppa_N_C"/>
    <property type="match status" value="1"/>
</dbReference>
<reference evidence="6" key="2">
    <citation type="submission" date="2020-09" db="EMBL/GenBank/DDBJ databases">
        <authorList>
            <person name="Sun Q."/>
            <person name="Zhou Y."/>
        </authorList>
    </citation>
    <scope>NUCLEOTIDE SEQUENCE</scope>
    <source>
        <strain evidence="6">CGMCC 1.16012</strain>
    </source>
</reference>
<keyword evidence="2" id="KW-0645">Protease</keyword>
<feature type="domain" description="Peptidase S49" evidence="5">
    <location>
        <begin position="83"/>
        <end position="213"/>
    </location>
</feature>
<evidence type="ECO:0000256" key="2">
    <source>
        <dbReference type="ARBA" id="ARBA00022670"/>
    </source>
</evidence>
<comment type="caution">
    <text evidence="6">The sequence shown here is derived from an EMBL/GenBank/DDBJ whole genome shotgun (WGS) entry which is preliminary data.</text>
</comment>
<dbReference type="EMBL" id="BMKN01000002">
    <property type="protein sequence ID" value="GGE58758.1"/>
    <property type="molecule type" value="Genomic_DNA"/>
</dbReference>
<reference evidence="6" key="1">
    <citation type="journal article" date="2014" name="Int. J. Syst. Evol. Microbiol.">
        <title>Complete genome sequence of Corynebacterium casei LMG S-19264T (=DSM 44701T), isolated from a smear-ripened cheese.</title>
        <authorList>
            <consortium name="US DOE Joint Genome Institute (JGI-PGF)"/>
            <person name="Walter F."/>
            <person name="Albersmeier A."/>
            <person name="Kalinowski J."/>
            <person name="Ruckert C."/>
        </authorList>
    </citation>
    <scope>NUCLEOTIDE SEQUENCE</scope>
    <source>
        <strain evidence="6">CGMCC 1.16012</strain>
    </source>
</reference>
<accession>A0A917AL33</accession>
<evidence type="ECO:0000256" key="4">
    <source>
        <dbReference type="ARBA" id="ARBA00022825"/>
    </source>
</evidence>
<dbReference type="Gene3D" id="6.20.330.10">
    <property type="match status" value="1"/>
</dbReference>
<dbReference type="GO" id="GO:0008236">
    <property type="term" value="F:serine-type peptidase activity"/>
    <property type="evidence" value="ECO:0007669"/>
    <property type="project" value="UniProtKB-KW"/>
</dbReference>
<dbReference type="InterPro" id="IPR029045">
    <property type="entry name" value="ClpP/crotonase-like_dom_sf"/>
</dbReference>
<dbReference type="RefSeq" id="WP_095594662.1">
    <property type="nucleotide sequence ID" value="NZ_BMKN01000002.1"/>
</dbReference>